<dbReference type="GO" id="GO:0006518">
    <property type="term" value="P:peptide metabolic process"/>
    <property type="evidence" value="ECO:0007669"/>
    <property type="project" value="InterPro"/>
</dbReference>
<dbReference type="InterPro" id="IPR024548">
    <property type="entry name" value="Cu2_monoox_C"/>
</dbReference>
<comment type="cofactor">
    <cofactor evidence="9">
        <name>Zn(2+)</name>
        <dbReference type="ChEBI" id="CHEBI:29105"/>
    </cofactor>
    <text evidence="9">Binds one Zn(2+) ion per subunit.</text>
</comment>
<dbReference type="SUPFAM" id="SSF101898">
    <property type="entry name" value="NHL repeat"/>
    <property type="match status" value="1"/>
</dbReference>
<dbReference type="AlphaFoldDB" id="A0A0G4FN76"/>
<evidence type="ECO:0000256" key="12">
    <source>
        <dbReference type="SAM" id="Phobius"/>
    </source>
</evidence>
<evidence type="ECO:0000256" key="9">
    <source>
        <dbReference type="PIRSR" id="PIRSR600720-2"/>
    </source>
</evidence>
<feature type="binding site" evidence="8">
    <location>
        <position position="736"/>
    </location>
    <ligand>
        <name>a protein</name>
        <dbReference type="ChEBI" id="CHEBI:16541"/>
    </ligand>
    <ligandPart>
        <name>C-terminal Xaa-(2S)-2-hydroxyglycine residue</name>
        <dbReference type="ChEBI" id="CHEBI:142768"/>
    </ligandPart>
</feature>
<dbReference type="InterPro" id="IPR001258">
    <property type="entry name" value="NHL_repeat"/>
</dbReference>
<feature type="binding site" evidence="9">
    <location>
        <position position="619"/>
    </location>
    <ligand>
        <name>Zn(2+)</name>
        <dbReference type="ChEBI" id="CHEBI:29105"/>
        <note>catalytic</note>
    </ligand>
</feature>
<dbReference type="GO" id="GO:0016715">
    <property type="term" value="F:oxidoreductase activity, acting on paired donors, with incorporation or reduction of molecular oxygen, reduced ascorbate as one donor, and incorporation of one atom of oxygen"/>
    <property type="evidence" value="ECO:0007669"/>
    <property type="project" value="InterPro"/>
</dbReference>
<keyword evidence="12" id="KW-0472">Membrane</keyword>
<evidence type="ECO:0000256" key="6">
    <source>
        <dbReference type="ARBA" id="ARBA00023180"/>
    </source>
</evidence>
<sequence>MWRDRDEEAMRHSDFDLSSSPRSNPSPRASPSRPKSPGRGRKGGERQKLTDETEVKPSEDSQTVRQYMIWTTGILAFLFVFISVIFLLSSASASGSPELRGQVRASAAKQKEMPVDPPPRPSSTEAEKTDSDIDPTSATADASIQPPAAVPPASAKEEAENSDSLPFPFSPSPSARVYEKRLMKLDPMKPKKGENLVFFGPFVYDEPRLVTSILPVVNMTYVHHLVVYKSLSTDSEAKYHSFSRLSPVGEVFAWARTGNDVALPFAFPHGLGLFVGPGTDALSLILNIHFEVPEAVVQNNELVTAAIEVSAVPLDPKIPVGWRGYAEALRDAHQGPSPHRHHKKHSTRPLEALEFAVGEIAPPPPAGLEPPPLAGIAIQMLLNYTFRLPPGKEMTEATDTCVLSRDVSIFAYRNHGHEIGRRWRTHVFRDGLDTGPVLDRSVQEPQIFNQINEGAAKGVQLRAGDMIQLHCEYDTRERNFTTTVGADLSKGEEMCNQYLMFHPHFPSTPETVKEWGYVPVCLSVDSKDVPPPRDFVPFALPASAGGGAWEIVGLPPAESLGQVSAVAASVDGAWLFVLARRANEFDSMGVIDEDTVFKIDAHTNRVVGSFGAGLFVTPHGLTCDSKGDVWVADSGQNVVVKLSGQTGEVVLRLGEAGRRGEGELFSAPTDVAEDSETGEVFISDGYGNSRVAVFDGRTGRFLREWGGRRGTKEGEFNIVHGVAFDTHRRQVFVADRENGRIQVFRTDGELVAVWPSEFVTPSARMNRERPWPAHLSAVAYSGFFDLLFSIEGSTVVTRRPDSGTVVKSWEWLKEDGWPHDIDLGVNAKEPVLMVAELDSKQVRQFQLDLSWLGYR</sequence>
<evidence type="ECO:0000256" key="3">
    <source>
        <dbReference type="ARBA" id="ARBA00022729"/>
    </source>
</evidence>
<feature type="region of interest" description="Disordered" evidence="11">
    <location>
        <begin position="1"/>
        <end position="62"/>
    </location>
</feature>
<feature type="compositionally biased region" description="Low complexity" evidence="11">
    <location>
        <begin position="18"/>
        <end position="35"/>
    </location>
</feature>
<evidence type="ECO:0000256" key="11">
    <source>
        <dbReference type="SAM" id="MobiDB-lite"/>
    </source>
</evidence>
<feature type="transmembrane region" description="Helical" evidence="12">
    <location>
        <begin position="67"/>
        <end position="88"/>
    </location>
</feature>
<dbReference type="InterPro" id="IPR000720">
    <property type="entry name" value="PHM/PAL"/>
</dbReference>
<keyword evidence="9" id="KW-0106">Calcium</keyword>
<dbReference type="PANTHER" id="PTHR10680">
    <property type="entry name" value="PEPTIDYL-GLYCINE ALPHA-AMIDATING MONOOXYGENASE"/>
    <property type="match status" value="1"/>
</dbReference>
<dbReference type="Pfam" id="PF03712">
    <property type="entry name" value="Cu2_monoox_C"/>
    <property type="match status" value="1"/>
</dbReference>
<keyword evidence="6" id="KW-0325">Glycoprotein</keyword>
<organism evidence="14">
    <name type="scientific">Chromera velia CCMP2878</name>
    <dbReference type="NCBI Taxonomy" id="1169474"/>
    <lineage>
        <taxon>Eukaryota</taxon>
        <taxon>Sar</taxon>
        <taxon>Alveolata</taxon>
        <taxon>Colpodellida</taxon>
        <taxon>Chromeraceae</taxon>
        <taxon>Chromera</taxon>
    </lineage>
</organism>
<feature type="compositionally biased region" description="Basic and acidic residues" evidence="11">
    <location>
        <begin position="1"/>
        <end position="15"/>
    </location>
</feature>
<evidence type="ECO:0000259" key="13">
    <source>
        <dbReference type="Pfam" id="PF03712"/>
    </source>
</evidence>
<feature type="compositionally biased region" description="Basic and acidic residues" evidence="11">
    <location>
        <begin position="42"/>
        <end position="59"/>
    </location>
</feature>
<dbReference type="InterPro" id="IPR011042">
    <property type="entry name" value="6-blade_b-propeller_TolB-like"/>
</dbReference>
<feature type="repeat" description="NHL" evidence="10">
    <location>
        <begin position="653"/>
        <end position="697"/>
    </location>
</feature>
<dbReference type="InterPro" id="IPR008977">
    <property type="entry name" value="PHM/PNGase_F_dom_sf"/>
</dbReference>
<accession>A0A0G4FN76</accession>
<dbReference type="GO" id="GO:0016020">
    <property type="term" value="C:membrane"/>
    <property type="evidence" value="ECO:0007669"/>
    <property type="project" value="InterPro"/>
</dbReference>
<feature type="region of interest" description="Disordered" evidence="11">
    <location>
        <begin position="95"/>
        <end position="170"/>
    </location>
</feature>
<dbReference type="GO" id="GO:0005507">
    <property type="term" value="F:copper ion binding"/>
    <property type="evidence" value="ECO:0007669"/>
    <property type="project" value="InterPro"/>
</dbReference>
<keyword evidence="3" id="KW-0732">Signal</keyword>
<dbReference type="EMBL" id="CDMZ01000496">
    <property type="protein sequence ID" value="CEM15641.1"/>
    <property type="molecule type" value="Genomic_DNA"/>
</dbReference>
<evidence type="ECO:0000256" key="4">
    <source>
        <dbReference type="ARBA" id="ARBA00022737"/>
    </source>
</evidence>
<evidence type="ECO:0000256" key="2">
    <source>
        <dbReference type="ARBA" id="ARBA00022723"/>
    </source>
</evidence>
<dbReference type="SUPFAM" id="SSF49742">
    <property type="entry name" value="PHM/PNGase F"/>
    <property type="match status" value="2"/>
</dbReference>
<proteinExistence type="predicted"/>
<gene>
    <name evidence="14" type="ORF">Cvel_3544</name>
</gene>
<keyword evidence="9" id="KW-0862">Zinc</keyword>
<dbReference type="GO" id="GO:0005576">
    <property type="term" value="C:extracellular region"/>
    <property type="evidence" value="ECO:0007669"/>
    <property type="project" value="TreeGrafter"/>
</dbReference>
<feature type="binding site" evidence="8">
    <location>
        <position position="686"/>
    </location>
    <ligand>
        <name>a protein</name>
        <dbReference type="ChEBI" id="CHEBI:16541"/>
    </ligand>
    <ligandPart>
        <name>C-terminal Xaa-(2S)-2-hydroxyglycine residue</name>
        <dbReference type="ChEBI" id="CHEBI:142768"/>
    </ligandPart>
</feature>
<keyword evidence="12" id="KW-1133">Transmembrane helix</keyword>
<protein>
    <recommendedName>
        <fullName evidence="1">peptidylamidoglycolate lyase</fullName>
        <ecNumber evidence="1">4.3.2.5</ecNumber>
    </recommendedName>
</protein>
<dbReference type="PROSITE" id="PS51125">
    <property type="entry name" value="NHL"/>
    <property type="match status" value="3"/>
</dbReference>
<dbReference type="PANTHER" id="PTHR10680:SF28">
    <property type="entry name" value="SMP-30_GLUCONOLACTONASE_LRE-LIKE REGION DOMAIN-CONTAINING PROTEIN"/>
    <property type="match status" value="1"/>
</dbReference>
<dbReference type="EC" id="4.3.2.5" evidence="1"/>
<name>A0A0G4FN76_9ALVE</name>
<dbReference type="Pfam" id="PF01436">
    <property type="entry name" value="NHL"/>
    <property type="match status" value="1"/>
</dbReference>
<keyword evidence="4" id="KW-0677">Repeat</keyword>
<feature type="repeat" description="NHL" evidence="10">
    <location>
        <begin position="707"/>
        <end position="747"/>
    </location>
</feature>
<evidence type="ECO:0000256" key="7">
    <source>
        <dbReference type="ARBA" id="ARBA00023239"/>
    </source>
</evidence>
<dbReference type="InterPro" id="IPR014784">
    <property type="entry name" value="Cu2_ascorb_mOase-like_C"/>
</dbReference>
<evidence type="ECO:0000256" key="10">
    <source>
        <dbReference type="PROSITE-ProRule" id="PRU00504"/>
    </source>
</evidence>
<dbReference type="Gene3D" id="2.120.10.30">
    <property type="entry name" value="TolB, C-terminal domain"/>
    <property type="match status" value="1"/>
</dbReference>
<feature type="binding site" evidence="9">
    <location>
        <position position="720"/>
    </location>
    <ligand>
        <name>Zn(2+)</name>
        <dbReference type="ChEBI" id="CHEBI:29105"/>
        <note>catalytic</note>
    </ligand>
</feature>
<dbReference type="Gene3D" id="2.60.120.230">
    <property type="match status" value="1"/>
</dbReference>
<evidence type="ECO:0000256" key="8">
    <source>
        <dbReference type="PIRSR" id="PIRSR600720-1"/>
    </source>
</evidence>
<evidence type="ECO:0000313" key="14">
    <source>
        <dbReference type="EMBL" id="CEM15641.1"/>
    </source>
</evidence>
<feature type="binding site" evidence="9">
    <location>
        <position position="621"/>
    </location>
    <ligand>
        <name>Ca(2+)</name>
        <dbReference type="ChEBI" id="CHEBI:29108"/>
        <note>structural</note>
    </ligand>
</feature>
<evidence type="ECO:0000256" key="1">
    <source>
        <dbReference type="ARBA" id="ARBA00012343"/>
    </source>
</evidence>
<dbReference type="GO" id="GO:0004598">
    <property type="term" value="F:peptidylamidoglycolate lyase activity"/>
    <property type="evidence" value="ECO:0007669"/>
    <property type="project" value="UniProtKB-EC"/>
</dbReference>
<dbReference type="PRINTS" id="PR00790">
    <property type="entry name" value="PAMONOXGNASE"/>
</dbReference>
<reference evidence="14" key="1">
    <citation type="submission" date="2014-11" db="EMBL/GenBank/DDBJ databases">
        <authorList>
            <person name="Otto D Thomas"/>
            <person name="Naeem Raeece"/>
        </authorList>
    </citation>
    <scope>NUCLEOTIDE SEQUENCE</scope>
</reference>
<evidence type="ECO:0000256" key="5">
    <source>
        <dbReference type="ARBA" id="ARBA00023157"/>
    </source>
</evidence>
<dbReference type="InterPro" id="IPR036939">
    <property type="entry name" value="Cu2_ascorb_mOase_N_sf"/>
</dbReference>
<keyword evidence="12" id="KW-0812">Transmembrane</keyword>
<feature type="repeat" description="NHL" evidence="10">
    <location>
        <begin position="606"/>
        <end position="645"/>
    </location>
</feature>
<dbReference type="VEuPathDB" id="CryptoDB:Cvel_3544"/>
<keyword evidence="5" id="KW-1015">Disulfide bond</keyword>
<keyword evidence="2 9" id="KW-0479">Metal-binding</keyword>
<dbReference type="Gene3D" id="2.60.120.310">
    <property type="entry name" value="Copper type II, ascorbate-dependent monooxygenase, N-terminal domain"/>
    <property type="match status" value="1"/>
</dbReference>
<keyword evidence="7" id="KW-0456">Lyase</keyword>
<feature type="domain" description="Copper type II ascorbate-dependent monooxygenase C-terminal" evidence="13">
    <location>
        <begin position="375"/>
        <end position="505"/>
    </location>
</feature>